<accession>A0A5A7P1B7</accession>
<dbReference type="GO" id="GO:0016787">
    <property type="term" value="F:hydrolase activity"/>
    <property type="evidence" value="ECO:0007669"/>
    <property type="project" value="UniProtKB-KW"/>
</dbReference>
<keyword evidence="1" id="KW-0378">Hydrolase</keyword>
<keyword evidence="1" id="KW-0808">Transferase</keyword>
<evidence type="ECO:0000313" key="2">
    <source>
        <dbReference type="Proteomes" id="UP000325081"/>
    </source>
</evidence>
<gene>
    <name evidence="1" type="ORF">STAS_02233</name>
</gene>
<keyword evidence="2" id="KW-1185">Reference proteome</keyword>
<evidence type="ECO:0000313" key="1">
    <source>
        <dbReference type="EMBL" id="GER26583.1"/>
    </source>
</evidence>
<keyword evidence="1" id="KW-0418">Kinase</keyword>
<dbReference type="AlphaFoldDB" id="A0A5A7P1B7"/>
<protein>
    <submittedName>
        <fullName evidence="1">Adenine nucleotide alpha hydrolases-domain containing protein kinase</fullName>
    </submittedName>
</protein>
<proteinExistence type="predicted"/>
<reference evidence="2" key="1">
    <citation type="journal article" date="2019" name="Curr. Biol.">
        <title>Genome Sequence of Striga asiatica Provides Insight into the Evolution of Plant Parasitism.</title>
        <authorList>
            <person name="Yoshida S."/>
            <person name="Kim S."/>
            <person name="Wafula E.K."/>
            <person name="Tanskanen J."/>
            <person name="Kim Y.M."/>
            <person name="Honaas L."/>
            <person name="Yang Z."/>
            <person name="Spallek T."/>
            <person name="Conn C.E."/>
            <person name="Ichihashi Y."/>
            <person name="Cheong K."/>
            <person name="Cui S."/>
            <person name="Der J.P."/>
            <person name="Gundlach H."/>
            <person name="Jiao Y."/>
            <person name="Hori C."/>
            <person name="Ishida J.K."/>
            <person name="Kasahara H."/>
            <person name="Kiba T."/>
            <person name="Kim M.S."/>
            <person name="Koo N."/>
            <person name="Laohavisit A."/>
            <person name="Lee Y.H."/>
            <person name="Lumba S."/>
            <person name="McCourt P."/>
            <person name="Mortimer J.C."/>
            <person name="Mutuku J.M."/>
            <person name="Nomura T."/>
            <person name="Sasaki-Sekimoto Y."/>
            <person name="Seto Y."/>
            <person name="Wang Y."/>
            <person name="Wakatake T."/>
            <person name="Sakakibara H."/>
            <person name="Demura T."/>
            <person name="Yamaguchi S."/>
            <person name="Yoneyama K."/>
            <person name="Manabe R.I."/>
            <person name="Nelson D.C."/>
            <person name="Schulman A.H."/>
            <person name="Timko M.P."/>
            <person name="dePamphilis C.W."/>
            <person name="Choi D."/>
            <person name="Shirasu K."/>
        </authorList>
    </citation>
    <scope>NUCLEOTIDE SEQUENCE [LARGE SCALE GENOMIC DNA]</scope>
    <source>
        <strain evidence="2">cv. UVA1</strain>
    </source>
</reference>
<dbReference type="GO" id="GO:0016301">
    <property type="term" value="F:kinase activity"/>
    <property type="evidence" value="ECO:0007669"/>
    <property type="project" value="UniProtKB-KW"/>
</dbReference>
<organism evidence="1 2">
    <name type="scientific">Striga asiatica</name>
    <name type="common">Asiatic witchweed</name>
    <name type="synonym">Buchnera asiatica</name>
    <dbReference type="NCBI Taxonomy" id="4170"/>
    <lineage>
        <taxon>Eukaryota</taxon>
        <taxon>Viridiplantae</taxon>
        <taxon>Streptophyta</taxon>
        <taxon>Embryophyta</taxon>
        <taxon>Tracheophyta</taxon>
        <taxon>Spermatophyta</taxon>
        <taxon>Magnoliopsida</taxon>
        <taxon>eudicotyledons</taxon>
        <taxon>Gunneridae</taxon>
        <taxon>Pentapetalae</taxon>
        <taxon>asterids</taxon>
        <taxon>lamiids</taxon>
        <taxon>Lamiales</taxon>
        <taxon>Orobanchaceae</taxon>
        <taxon>Buchnereae</taxon>
        <taxon>Striga</taxon>
    </lineage>
</organism>
<sequence length="189" mass="21266">MTTSGRGIRGRRRGRRGHRRDWGTAGVSYVVAVYRWRATDARLRAGEGKRIRTEMTTLSESCRRHNNGLVTVCRGKLRWRRYGGRATDVQRTGGGCTAEACLIFSVKSWRVTLTVERFSFGVKEVIVGTRLDDRAKELLDWELVKVVDSGDSVVAIHVCRNSGKYSVADSISNEKIMLDGYLKDYEGCS</sequence>
<name>A0A5A7P1B7_STRAF</name>
<dbReference type="EMBL" id="BKCP01001113">
    <property type="protein sequence ID" value="GER26583.1"/>
    <property type="molecule type" value="Genomic_DNA"/>
</dbReference>
<dbReference type="Proteomes" id="UP000325081">
    <property type="component" value="Unassembled WGS sequence"/>
</dbReference>
<dbReference type="OrthoDB" id="1728550at2759"/>
<comment type="caution">
    <text evidence="1">The sequence shown here is derived from an EMBL/GenBank/DDBJ whole genome shotgun (WGS) entry which is preliminary data.</text>
</comment>